<reference evidence="1" key="1">
    <citation type="journal article" date="2018" name="DNA Res.">
        <title>Multiple hybrid de novo genome assembly of finger millet, an orphan allotetraploid crop.</title>
        <authorList>
            <person name="Hatakeyama M."/>
            <person name="Aluri S."/>
            <person name="Balachadran M.T."/>
            <person name="Sivarajan S.R."/>
            <person name="Patrignani A."/>
            <person name="Gruter S."/>
            <person name="Poveda L."/>
            <person name="Shimizu-Inatsugi R."/>
            <person name="Baeten J."/>
            <person name="Francoijs K.J."/>
            <person name="Nataraja K.N."/>
            <person name="Reddy Y.A.N."/>
            <person name="Phadnis S."/>
            <person name="Ravikumar R.L."/>
            <person name="Schlapbach R."/>
            <person name="Sreeman S.M."/>
            <person name="Shimizu K.K."/>
        </authorList>
    </citation>
    <scope>NUCLEOTIDE SEQUENCE</scope>
</reference>
<evidence type="ECO:0000313" key="1">
    <source>
        <dbReference type="EMBL" id="GJN22816.1"/>
    </source>
</evidence>
<proteinExistence type="predicted"/>
<name>A0AAV5EKV6_ELECO</name>
<dbReference type="AlphaFoldDB" id="A0AAV5EKV6"/>
<evidence type="ECO:0000313" key="2">
    <source>
        <dbReference type="Proteomes" id="UP001054889"/>
    </source>
</evidence>
<keyword evidence="2" id="KW-1185">Reference proteome</keyword>
<dbReference type="PANTHER" id="PTHR47928">
    <property type="entry name" value="REPEAT-CONTAINING PROTEIN, PUTATIVE-RELATED"/>
    <property type="match status" value="1"/>
</dbReference>
<sequence length="74" mass="7926">MVVGLAAHGRARDTLVLFDTMRRTAGLRPNTVALLGALSACCRAGLLDDGLRFLRAMEDGYYGVAPGIEHYDCA</sequence>
<dbReference type="EMBL" id="BQKI01000076">
    <property type="protein sequence ID" value="GJN22816.1"/>
    <property type="molecule type" value="Genomic_DNA"/>
</dbReference>
<dbReference type="InterPro" id="IPR050421">
    <property type="entry name" value="PPR"/>
</dbReference>
<dbReference type="Proteomes" id="UP001054889">
    <property type="component" value="Unassembled WGS sequence"/>
</dbReference>
<dbReference type="InterPro" id="IPR011990">
    <property type="entry name" value="TPR-like_helical_dom_sf"/>
</dbReference>
<evidence type="ECO:0008006" key="3">
    <source>
        <dbReference type="Google" id="ProtNLM"/>
    </source>
</evidence>
<protein>
    <recommendedName>
        <fullName evidence="3">Pentatricopeptide repeat-containing protein</fullName>
    </recommendedName>
</protein>
<comment type="caution">
    <text evidence="1">The sequence shown here is derived from an EMBL/GenBank/DDBJ whole genome shotgun (WGS) entry which is preliminary data.</text>
</comment>
<accession>A0AAV5EKV6</accession>
<dbReference type="PANTHER" id="PTHR47928:SF208">
    <property type="entry name" value="PENTATRICOPEPTIDE REPEAT-CONTAINING PROTEIN"/>
    <property type="match status" value="1"/>
</dbReference>
<organism evidence="1 2">
    <name type="scientific">Eleusine coracana subsp. coracana</name>
    <dbReference type="NCBI Taxonomy" id="191504"/>
    <lineage>
        <taxon>Eukaryota</taxon>
        <taxon>Viridiplantae</taxon>
        <taxon>Streptophyta</taxon>
        <taxon>Embryophyta</taxon>
        <taxon>Tracheophyta</taxon>
        <taxon>Spermatophyta</taxon>
        <taxon>Magnoliopsida</taxon>
        <taxon>Liliopsida</taxon>
        <taxon>Poales</taxon>
        <taxon>Poaceae</taxon>
        <taxon>PACMAD clade</taxon>
        <taxon>Chloridoideae</taxon>
        <taxon>Cynodonteae</taxon>
        <taxon>Eleusininae</taxon>
        <taxon>Eleusine</taxon>
    </lineage>
</organism>
<dbReference type="Gene3D" id="1.25.40.10">
    <property type="entry name" value="Tetratricopeptide repeat domain"/>
    <property type="match status" value="1"/>
</dbReference>
<reference evidence="1" key="2">
    <citation type="submission" date="2021-12" db="EMBL/GenBank/DDBJ databases">
        <title>Resequencing data analysis of finger millet.</title>
        <authorList>
            <person name="Hatakeyama M."/>
            <person name="Aluri S."/>
            <person name="Balachadran M.T."/>
            <person name="Sivarajan S.R."/>
            <person name="Poveda L."/>
            <person name="Shimizu-Inatsugi R."/>
            <person name="Schlapbach R."/>
            <person name="Sreeman S.M."/>
            <person name="Shimizu K.K."/>
        </authorList>
    </citation>
    <scope>NUCLEOTIDE SEQUENCE</scope>
</reference>
<gene>
    <name evidence="1" type="primary">gb10415</name>
    <name evidence="1" type="ORF">PR202_gb10415</name>
</gene>